<dbReference type="GO" id="GO:0005739">
    <property type="term" value="C:mitochondrion"/>
    <property type="evidence" value="ECO:0007669"/>
    <property type="project" value="TreeGrafter"/>
</dbReference>
<dbReference type="CDD" id="cd00143">
    <property type="entry name" value="PP2Cc"/>
    <property type="match status" value="1"/>
</dbReference>
<keyword evidence="1" id="KW-0479">Metal-binding</keyword>
<dbReference type="InterPro" id="IPR015655">
    <property type="entry name" value="PP2C"/>
</dbReference>
<dbReference type="Gene3D" id="3.60.40.10">
    <property type="entry name" value="PPM-type phosphatase domain"/>
    <property type="match status" value="1"/>
</dbReference>
<dbReference type="GO" id="GO:0004741">
    <property type="term" value="F:[pyruvate dehydrogenase (acetyl-transferring)]-phosphatase activity"/>
    <property type="evidence" value="ECO:0007669"/>
    <property type="project" value="TreeGrafter"/>
</dbReference>
<dbReference type="PROSITE" id="PS01032">
    <property type="entry name" value="PPM_1"/>
    <property type="match status" value="1"/>
</dbReference>
<gene>
    <name evidence="7" type="ORF">CYLTODRAFT_348910</name>
</gene>
<reference evidence="7 8" key="1">
    <citation type="journal article" date="2015" name="Fungal Genet. Biol.">
        <title>Evolution of novel wood decay mechanisms in Agaricales revealed by the genome sequences of Fistulina hepatica and Cylindrobasidium torrendii.</title>
        <authorList>
            <person name="Floudas D."/>
            <person name="Held B.W."/>
            <person name="Riley R."/>
            <person name="Nagy L.G."/>
            <person name="Koehler G."/>
            <person name="Ransdell A.S."/>
            <person name="Younus H."/>
            <person name="Chow J."/>
            <person name="Chiniquy J."/>
            <person name="Lipzen A."/>
            <person name="Tritt A."/>
            <person name="Sun H."/>
            <person name="Haridas S."/>
            <person name="LaButti K."/>
            <person name="Ohm R.A."/>
            <person name="Kues U."/>
            <person name="Blanchette R.A."/>
            <person name="Grigoriev I.V."/>
            <person name="Minto R.E."/>
            <person name="Hibbett D.S."/>
        </authorList>
    </citation>
    <scope>NUCLEOTIDE SEQUENCE [LARGE SCALE GENOMIC DNA]</scope>
    <source>
        <strain evidence="7 8">FP15055 ss-10</strain>
    </source>
</reference>
<dbReference type="AlphaFoldDB" id="A0A0D7BJE8"/>
<proteinExistence type="inferred from homology"/>
<dbReference type="SUPFAM" id="SSF81606">
    <property type="entry name" value="PP2C-like"/>
    <property type="match status" value="1"/>
</dbReference>
<dbReference type="PANTHER" id="PTHR13832">
    <property type="entry name" value="PROTEIN PHOSPHATASE 2C"/>
    <property type="match status" value="1"/>
</dbReference>
<evidence type="ECO:0000256" key="2">
    <source>
        <dbReference type="ARBA" id="ARBA00022801"/>
    </source>
</evidence>
<sequence length="502" mass="54897">MLRNVWKPVAASVVTGAPAYYLYSTWKTRETFELPIRVRQADGSVGMSTKTIPLLTLDEVNVRLNERATAESILRPNGIKWNYANASLPSNNPIEDAHSKEIVARDATDPSKPGDFAFFAMFDGHGGYETSSLLSQILIKAVSLELSKLIAAPTPSLAGRATSLFSAASAPSNDPARVADAIKLAFTNLDWELINAPLRIIAQNIDEESRKKKLIPDLSQHPLAMKVVEPAISGSCALMAIFDTVHEDLYVACTGDARAVGGAYSDGQWSIDVLSEDQTGRNPKEKARMQAEHPADEAENVIRRGRVLGGLEPTRAFGDARYKWPREIHELISNVFMKGAGRELRPQPSALKTPPYVTAKPEIEHRKVSFRAGTSSFCVLATDGLWDELSSEEVAQLVILHLAGKKGDVPRAELSALVPTTATNATIQGKDARRQRKSGSWAFQDDNVAVHLIRNALGGGDEAELRQLVSIPAPLSRRHRDDITVTVVWWEGDKEQSVKAKL</sequence>
<evidence type="ECO:0000256" key="4">
    <source>
        <dbReference type="RuleBase" id="RU003465"/>
    </source>
</evidence>
<accession>A0A0D7BJE8</accession>
<evidence type="ECO:0000256" key="1">
    <source>
        <dbReference type="ARBA" id="ARBA00022723"/>
    </source>
</evidence>
<dbReference type="OrthoDB" id="420076at2759"/>
<dbReference type="Pfam" id="PF00481">
    <property type="entry name" value="PP2C"/>
    <property type="match status" value="1"/>
</dbReference>
<evidence type="ECO:0000313" key="8">
    <source>
        <dbReference type="Proteomes" id="UP000054007"/>
    </source>
</evidence>
<evidence type="ECO:0000256" key="5">
    <source>
        <dbReference type="SAM" id="MobiDB-lite"/>
    </source>
</evidence>
<feature type="compositionally biased region" description="Basic and acidic residues" evidence="5">
    <location>
        <begin position="278"/>
        <end position="296"/>
    </location>
</feature>
<feature type="domain" description="PPM-type phosphatase" evidence="6">
    <location>
        <begin position="82"/>
        <end position="490"/>
    </location>
</feature>
<evidence type="ECO:0000256" key="3">
    <source>
        <dbReference type="ARBA" id="ARBA00022912"/>
    </source>
</evidence>
<evidence type="ECO:0000313" key="7">
    <source>
        <dbReference type="EMBL" id="KIY69741.1"/>
    </source>
</evidence>
<evidence type="ECO:0000259" key="6">
    <source>
        <dbReference type="PROSITE" id="PS51746"/>
    </source>
</evidence>
<protein>
    <submittedName>
        <fullName evidence="7">Protein serine/threonine phosphatase 2C</fullName>
    </submittedName>
</protein>
<keyword evidence="2 4" id="KW-0378">Hydrolase</keyword>
<dbReference type="InterPro" id="IPR001932">
    <property type="entry name" value="PPM-type_phosphatase-like_dom"/>
</dbReference>
<dbReference type="STRING" id="1314674.A0A0D7BJE8"/>
<dbReference type="PROSITE" id="PS51746">
    <property type="entry name" value="PPM_2"/>
    <property type="match status" value="1"/>
</dbReference>
<keyword evidence="8" id="KW-1185">Reference proteome</keyword>
<comment type="similarity">
    <text evidence="4">Belongs to the PP2C family.</text>
</comment>
<dbReference type="PANTHER" id="PTHR13832:SF792">
    <property type="entry name" value="GM14286P"/>
    <property type="match status" value="1"/>
</dbReference>
<keyword evidence="3 4" id="KW-0904">Protein phosphatase</keyword>
<organism evidence="7 8">
    <name type="scientific">Cylindrobasidium torrendii FP15055 ss-10</name>
    <dbReference type="NCBI Taxonomy" id="1314674"/>
    <lineage>
        <taxon>Eukaryota</taxon>
        <taxon>Fungi</taxon>
        <taxon>Dikarya</taxon>
        <taxon>Basidiomycota</taxon>
        <taxon>Agaricomycotina</taxon>
        <taxon>Agaricomycetes</taxon>
        <taxon>Agaricomycetidae</taxon>
        <taxon>Agaricales</taxon>
        <taxon>Marasmiineae</taxon>
        <taxon>Physalacriaceae</taxon>
        <taxon>Cylindrobasidium</taxon>
    </lineage>
</organism>
<dbReference type="EMBL" id="KN880479">
    <property type="protein sequence ID" value="KIY69741.1"/>
    <property type="molecule type" value="Genomic_DNA"/>
</dbReference>
<dbReference type="Proteomes" id="UP000054007">
    <property type="component" value="Unassembled WGS sequence"/>
</dbReference>
<dbReference type="InterPro" id="IPR000222">
    <property type="entry name" value="PP2C_BS"/>
</dbReference>
<dbReference type="InterPro" id="IPR036457">
    <property type="entry name" value="PPM-type-like_dom_sf"/>
</dbReference>
<feature type="region of interest" description="Disordered" evidence="5">
    <location>
        <begin position="277"/>
        <end position="296"/>
    </location>
</feature>
<dbReference type="SMART" id="SM00332">
    <property type="entry name" value="PP2Cc"/>
    <property type="match status" value="1"/>
</dbReference>
<dbReference type="GO" id="GO:0046872">
    <property type="term" value="F:metal ion binding"/>
    <property type="evidence" value="ECO:0007669"/>
    <property type="project" value="UniProtKB-KW"/>
</dbReference>
<name>A0A0D7BJE8_9AGAR</name>